<evidence type="ECO:0000313" key="9">
    <source>
        <dbReference type="Proteomes" id="UP000032744"/>
    </source>
</evidence>
<reference evidence="8 9" key="1">
    <citation type="journal article" date="2012" name="PLoS ONE">
        <title>Short term evolution of a highly transmissible methicillin-resistant Staphylococcus aureus clone (ST228) in a tertiary care hospital.</title>
        <authorList>
            <person name="Vogel V."/>
            <person name="Falquet L."/>
            <person name="Calderon-Copete S.P."/>
            <person name="Basset P."/>
            <person name="Blanc D.S."/>
        </authorList>
    </citation>
    <scope>NUCLEOTIDE SEQUENCE [LARGE SCALE GENOMIC DNA]</scope>
    <source>
        <strain evidence="9">ST228/18412</strain>
    </source>
</reference>
<evidence type="ECO:0000256" key="4">
    <source>
        <dbReference type="ARBA" id="ARBA00022989"/>
    </source>
</evidence>
<evidence type="ECO:0000313" key="8">
    <source>
        <dbReference type="EMBL" id="CCJ23308.1"/>
    </source>
</evidence>
<dbReference type="InterPro" id="IPR036259">
    <property type="entry name" value="MFS_trans_sf"/>
</dbReference>
<dbReference type="KEGG" id="sauk:SAI3T3_1016090"/>
<dbReference type="PANTHER" id="PTHR42718:SF24">
    <property type="entry name" value="MAJOR FACILITATOR SUPERFAMILY (MFS) PROFILE DOMAIN-CONTAINING PROTEIN"/>
    <property type="match status" value="1"/>
</dbReference>
<evidence type="ECO:0000256" key="2">
    <source>
        <dbReference type="ARBA" id="ARBA00022448"/>
    </source>
</evidence>
<dbReference type="InterPro" id="IPR011701">
    <property type="entry name" value="MFS"/>
</dbReference>
<keyword evidence="2" id="KW-0813">Transport</keyword>
<evidence type="ECO:0000259" key="7">
    <source>
        <dbReference type="PROSITE" id="PS50850"/>
    </source>
</evidence>
<proteinExistence type="predicted"/>
<keyword evidence="4 6" id="KW-1133">Transmembrane helix</keyword>
<organism evidence="8 9">
    <name type="scientific">Staphylococcus aureus subsp. aureus ST228</name>
    <dbReference type="NCBI Taxonomy" id="1074919"/>
    <lineage>
        <taxon>Bacteria</taxon>
        <taxon>Bacillati</taxon>
        <taxon>Bacillota</taxon>
        <taxon>Bacilli</taxon>
        <taxon>Bacillales</taxon>
        <taxon>Staphylococcaceae</taxon>
        <taxon>Staphylococcus</taxon>
    </lineage>
</organism>
<gene>
    <name evidence="8" type="ORF">SAI7S6_1016090</name>
</gene>
<dbReference type="KEGG" id="saut:SAI1T1_2016090"/>
<dbReference type="AlphaFoldDB" id="A0A7U7F042"/>
<dbReference type="EMBL" id="HE579071">
    <property type="protein sequence ID" value="CCJ23308.1"/>
    <property type="molecule type" value="Genomic_DNA"/>
</dbReference>
<feature type="transmembrane region" description="Helical" evidence="6">
    <location>
        <begin position="85"/>
        <end position="104"/>
    </location>
</feature>
<evidence type="ECO:0000256" key="1">
    <source>
        <dbReference type="ARBA" id="ARBA00004651"/>
    </source>
</evidence>
<evidence type="ECO:0000256" key="6">
    <source>
        <dbReference type="SAM" id="Phobius"/>
    </source>
</evidence>
<dbReference type="GO" id="GO:0005886">
    <property type="term" value="C:plasma membrane"/>
    <property type="evidence" value="ECO:0007669"/>
    <property type="project" value="UniProtKB-SubCell"/>
</dbReference>
<feature type="transmembrane region" description="Helical" evidence="6">
    <location>
        <begin position="167"/>
        <end position="193"/>
    </location>
</feature>
<evidence type="ECO:0000256" key="5">
    <source>
        <dbReference type="ARBA" id="ARBA00023136"/>
    </source>
</evidence>
<dbReference type="SUPFAM" id="SSF103473">
    <property type="entry name" value="MFS general substrate transporter"/>
    <property type="match status" value="1"/>
</dbReference>
<dbReference type="KEGG" id="sauq:SAI4T8_1016100"/>
<dbReference type="KEGG" id="sauy:SAI8T7_1016070"/>
<dbReference type="Gene3D" id="1.20.1250.20">
    <property type="entry name" value="MFS general substrate transporter like domains"/>
    <property type="match status" value="1"/>
</dbReference>
<comment type="subcellular location">
    <subcellularLocation>
        <location evidence="1">Cell membrane</location>
        <topology evidence="1">Multi-pass membrane protein</topology>
    </subcellularLocation>
</comment>
<dbReference type="KEGG" id="sauj:SAI2T2_1016100"/>
<name>A0A7U7F042_STAAU</name>
<dbReference type="Proteomes" id="UP000032744">
    <property type="component" value="Chromosome"/>
</dbReference>
<feature type="transmembrane region" description="Helical" evidence="6">
    <location>
        <begin position="125"/>
        <end position="147"/>
    </location>
</feature>
<dbReference type="KEGG" id="sauw:SAI5S5_1016030"/>
<dbReference type="Pfam" id="PF07690">
    <property type="entry name" value="MFS_1"/>
    <property type="match status" value="1"/>
</dbReference>
<dbReference type="KEGG" id="saux:SAI6T6_1016040"/>
<dbReference type="PROSITE" id="PS50850">
    <property type="entry name" value="MFS"/>
    <property type="match status" value="1"/>
</dbReference>
<feature type="transmembrane region" description="Helical" evidence="6">
    <location>
        <begin position="58"/>
        <end position="79"/>
    </location>
</feature>
<accession>A0A7U7F042</accession>
<keyword evidence="3 6" id="KW-0812">Transmembrane</keyword>
<keyword evidence="5 6" id="KW-0472">Membrane</keyword>
<protein>
    <submittedName>
        <fullName evidence="8">Similar to multidrug resistance protein</fullName>
    </submittedName>
</protein>
<sequence>MIIMMSMVGPALLIPLYVQNSLSLSALLSGLVIMPGAIINGIMSVFTGKFYDKYGPRPLIYTGFTILTITTIMLCFLHTDTSYTYLIVVYAIRMFSVSLLMMPINTTGINSLRNEEISHGTAIMNFGRVMAGSLGTALMVTLMSFGAKIFLSTSPSHLTATEIKQQSIAIGVDISFAFVAVLVMAAYVIALFIREPKEIESNRRKF</sequence>
<feature type="domain" description="Major facilitator superfamily (MFS) profile" evidence="7">
    <location>
        <begin position="1"/>
        <end position="198"/>
    </location>
</feature>
<dbReference type="GO" id="GO:0022857">
    <property type="term" value="F:transmembrane transporter activity"/>
    <property type="evidence" value="ECO:0007669"/>
    <property type="project" value="InterPro"/>
</dbReference>
<dbReference type="KEGG" id="sauv:SAI7S6_1016090"/>
<dbReference type="InterPro" id="IPR020846">
    <property type="entry name" value="MFS_dom"/>
</dbReference>
<dbReference type="PANTHER" id="PTHR42718">
    <property type="entry name" value="MAJOR FACILITATOR SUPERFAMILY MULTIDRUG TRANSPORTER MFSC"/>
    <property type="match status" value="1"/>
</dbReference>
<evidence type="ECO:0000256" key="3">
    <source>
        <dbReference type="ARBA" id="ARBA00022692"/>
    </source>
</evidence>